<reference evidence="1" key="1">
    <citation type="journal article" date="2020" name="Stud. Mycol.">
        <title>101 Dothideomycetes genomes: a test case for predicting lifestyles and emergence of pathogens.</title>
        <authorList>
            <person name="Haridas S."/>
            <person name="Albert R."/>
            <person name="Binder M."/>
            <person name="Bloem J."/>
            <person name="Labutti K."/>
            <person name="Salamov A."/>
            <person name="Andreopoulos B."/>
            <person name="Baker S."/>
            <person name="Barry K."/>
            <person name="Bills G."/>
            <person name="Bluhm B."/>
            <person name="Cannon C."/>
            <person name="Castanera R."/>
            <person name="Culley D."/>
            <person name="Daum C."/>
            <person name="Ezra D."/>
            <person name="Gonzalez J."/>
            <person name="Henrissat B."/>
            <person name="Kuo A."/>
            <person name="Liang C."/>
            <person name="Lipzen A."/>
            <person name="Lutzoni F."/>
            <person name="Magnuson J."/>
            <person name="Mondo S."/>
            <person name="Nolan M."/>
            <person name="Ohm R."/>
            <person name="Pangilinan J."/>
            <person name="Park H.-J."/>
            <person name="Ramirez L."/>
            <person name="Alfaro M."/>
            <person name="Sun H."/>
            <person name="Tritt A."/>
            <person name="Yoshinaga Y."/>
            <person name="Zwiers L.-H."/>
            <person name="Turgeon B."/>
            <person name="Goodwin S."/>
            <person name="Spatafora J."/>
            <person name="Crous P."/>
            <person name="Grigoriev I."/>
        </authorList>
    </citation>
    <scope>NUCLEOTIDE SEQUENCE</scope>
    <source>
        <strain evidence="1">CBS 113979</strain>
    </source>
</reference>
<protein>
    <submittedName>
        <fullName evidence="1">Uncharacterized protein</fullName>
    </submittedName>
</protein>
<accession>A0A6G1GQB7</accession>
<sequence length="195" mass="21651">MEVPAVLVPIYTRLNPPHLACSAGQGTLRFGEVDTPIPCTLLAWLERRSTKSASCRDIEREGNVPLRGLPMGVCDLHTVVLQVSLPQRPGVHAWERFDGTPYRTTEILTPPPSDWRCCCSTPLSTSVFTVALPNQLARSLIRTIRPPELIRRDYLMNTRSIASTSVAFNCRNSSILRLLHPTLQPVSQSLHTAIC</sequence>
<evidence type="ECO:0000313" key="2">
    <source>
        <dbReference type="Proteomes" id="UP000800041"/>
    </source>
</evidence>
<dbReference type="EMBL" id="ML977178">
    <property type="protein sequence ID" value="KAF1983012.1"/>
    <property type="molecule type" value="Genomic_DNA"/>
</dbReference>
<organism evidence="1 2">
    <name type="scientific">Aulographum hederae CBS 113979</name>
    <dbReference type="NCBI Taxonomy" id="1176131"/>
    <lineage>
        <taxon>Eukaryota</taxon>
        <taxon>Fungi</taxon>
        <taxon>Dikarya</taxon>
        <taxon>Ascomycota</taxon>
        <taxon>Pezizomycotina</taxon>
        <taxon>Dothideomycetes</taxon>
        <taxon>Pleosporomycetidae</taxon>
        <taxon>Aulographales</taxon>
        <taxon>Aulographaceae</taxon>
    </lineage>
</organism>
<gene>
    <name evidence="1" type="ORF">K402DRAFT_180594</name>
</gene>
<dbReference type="AlphaFoldDB" id="A0A6G1GQB7"/>
<evidence type="ECO:0000313" key="1">
    <source>
        <dbReference type="EMBL" id="KAF1983012.1"/>
    </source>
</evidence>
<proteinExistence type="predicted"/>
<keyword evidence="2" id="KW-1185">Reference proteome</keyword>
<name>A0A6G1GQB7_9PEZI</name>
<dbReference type="Proteomes" id="UP000800041">
    <property type="component" value="Unassembled WGS sequence"/>
</dbReference>